<dbReference type="InParanoid" id="A0A419Q4V4"/>
<comment type="caution">
    <text evidence="1">The sequence shown here is derived from an EMBL/GenBank/DDBJ whole genome shotgun (WGS) entry which is preliminary data.</text>
</comment>
<organism evidence="1 2">
    <name type="scientific">Clonorchis sinensis</name>
    <name type="common">Chinese liver fluke</name>
    <dbReference type="NCBI Taxonomy" id="79923"/>
    <lineage>
        <taxon>Eukaryota</taxon>
        <taxon>Metazoa</taxon>
        <taxon>Spiralia</taxon>
        <taxon>Lophotrochozoa</taxon>
        <taxon>Platyhelminthes</taxon>
        <taxon>Trematoda</taxon>
        <taxon>Digenea</taxon>
        <taxon>Opisthorchiida</taxon>
        <taxon>Opisthorchiata</taxon>
        <taxon>Opisthorchiidae</taxon>
        <taxon>Clonorchis</taxon>
    </lineage>
</organism>
<evidence type="ECO:0000313" key="2">
    <source>
        <dbReference type="Proteomes" id="UP000286415"/>
    </source>
</evidence>
<reference evidence="1 2" key="1">
    <citation type="journal article" date="2018" name="Biotechnol. Adv.">
        <title>Improved genomic resources and new bioinformatic workflow for the carcinogenic parasite Clonorchis sinensis: Biotechnological implications.</title>
        <authorList>
            <person name="Wang D."/>
            <person name="Korhonen P.K."/>
            <person name="Gasser R.B."/>
            <person name="Young N.D."/>
        </authorList>
    </citation>
    <scope>NUCLEOTIDE SEQUENCE [LARGE SCALE GENOMIC DNA]</scope>
    <source>
        <strain evidence="1">Cs-k2</strain>
    </source>
</reference>
<gene>
    <name evidence="1" type="ORF">CSKR_100876</name>
</gene>
<protein>
    <submittedName>
        <fullName evidence="1">Uncharacterized protein</fullName>
    </submittedName>
</protein>
<accession>A0A419Q4V4</accession>
<name>A0A419Q4V4_CLOSI</name>
<proteinExistence type="predicted"/>
<sequence length="54" mass="6124">MYATLSNLSSKNGLLDLINNQGVPTSNYVHVKFCERVSPRAIRRPETAKFKRTT</sequence>
<dbReference type="EMBL" id="NIRI02000042">
    <property type="protein sequence ID" value="KAG5447885.1"/>
    <property type="molecule type" value="Genomic_DNA"/>
</dbReference>
<keyword evidence="2" id="KW-1185">Reference proteome</keyword>
<dbReference type="Proteomes" id="UP000286415">
    <property type="component" value="Unassembled WGS sequence"/>
</dbReference>
<dbReference type="AlphaFoldDB" id="A0A419Q4V4"/>
<reference evidence="1 2" key="2">
    <citation type="journal article" date="2021" name="Genomics">
        <title>High-quality reference genome for Clonorchis sinensis.</title>
        <authorList>
            <person name="Young N.D."/>
            <person name="Stroehlein A.J."/>
            <person name="Kinkar L."/>
            <person name="Wang T."/>
            <person name="Sohn W.M."/>
            <person name="Chang B.C.H."/>
            <person name="Kaur P."/>
            <person name="Weisz D."/>
            <person name="Dudchenko O."/>
            <person name="Aiden E.L."/>
            <person name="Korhonen P.K."/>
            <person name="Gasser R.B."/>
        </authorList>
    </citation>
    <scope>NUCLEOTIDE SEQUENCE [LARGE SCALE GENOMIC DNA]</scope>
    <source>
        <strain evidence="1">Cs-k2</strain>
    </source>
</reference>
<evidence type="ECO:0000313" key="1">
    <source>
        <dbReference type="EMBL" id="KAG5447885.1"/>
    </source>
</evidence>